<name>A0ACC9D224_9FIRM</name>
<sequence length="140" mass="16257">MRYTIKQMAEMFGVTEHTLRFYTDKGLLPCERDSGNRRVFTEESVNWMQGIQCLKGCSASLEDIQEYCRLCLLEESEENLRARYAIILKQRDEAYKRIEEAKATAKYMDDKVAHYEAILAGLAPDDTNPKNWTAGKRPKH</sequence>
<evidence type="ECO:0000313" key="2">
    <source>
        <dbReference type="Proteomes" id="UP000220959"/>
    </source>
</evidence>
<keyword evidence="2" id="KW-1185">Reference proteome</keyword>
<evidence type="ECO:0000313" key="1">
    <source>
        <dbReference type="EMBL" id="PDX62165.1"/>
    </source>
</evidence>
<protein>
    <submittedName>
        <fullName evidence="1">MerR family transcriptional regulator</fullName>
    </submittedName>
</protein>
<comment type="caution">
    <text evidence="1">The sequence shown here is derived from an EMBL/GenBank/DDBJ whole genome shotgun (WGS) entry which is preliminary data.</text>
</comment>
<dbReference type="EMBL" id="NMTR01000004">
    <property type="protein sequence ID" value="PDX62165.1"/>
    <property type="molecule type" value="Genomic_DNA"/>
</dbReference>
<dbReference type="Proteomes" id="UP000220959">
    <property type="component" value="Unassembled WGS sequence"/>
</dbReference>
<proteinExistence type="predicted"/>
<gene>
    <name evidence="1" type="ORF">CGS49_01855</name>
</gene>
<reference evidence="1 2" key="1">
    <citation type="journal article" date="2017" name="Front. Microbiol.">
        <title>New Insights into the Diversity of the Genus Faecalibacterium.</title>
        <authorList>
            <person name="Benevides L."/>
            <person name="Burman S."/>
            <person name="Martin R."/>
            <person name="Robert V."/>
            <person name="Thomas M."/>
            <person name="Miquel S."/>
            <person name="Chain F."/>
            <person name="Sokol H."/>
            <person name="Bermudez-Humaran L.G."/>
            <person name="Morrison M."/>
            <person name="Langella P."/>
            <person name="Azevedo V.A."/>
            <person name="Chatel J.M."/>
            <person name="Soares S."/>
        </authorList>
    </citation>
    <scope>NUCLEOTIDE SEQUENCE [LARGE SCALE GENOMIC DNA]</scope>
    <source>
        <strain evidence="2">CNCM I-4541</strain>
    </source>
</reference>
<accession>A0ACC9D224</accession>
<organism evidence="1 2">
    <name type="scientific">Faecalibacterium langellae</name>
    <dbReference type="NCBI Taxonomy" id="3435293"/>
    <lineage>
        <taxon>Bacteria</taxon>
        <taxon>Bacillati</taxon>
        <taxon>Bacillota</taxon>
        <taxon>Clostridia</taxon>
        <taxon>Eubacteriales</taxon>
        <taxon>Oscillospiraceae</taxon>
        <taxon>Faecalibacterium</taxon>
    </lineage>
</organism>